<gene>
    <name evidence="1" type="ORF">C1707_25235</name>
    <name evidence="2" type="ORF">CFHF_13290</name>
</gene>
<protein>
    <recommendedName>
        <fullName evidence="5">Transcriptional regulator</fullName>
    </recommendedName>
</protein>
<dbReference type="Proteomes" id="UP000281192">
    <property type="component" value="Chromosome"/>
</dbReference>
<dbReference type="RefSeq" id="WP_058346819.1">
    <property type="nucleotide sequence ID" value="NZ_CP026100.1"/>
</dbReference>
<accession>A0A2N5CTD9</accession>
<evidence type="ECO:0000313" key="1">
    <source>
        <dbReference type="EMBL" id="AYV49281.1"/>
    </source>
</evidence>
<dbReference type="AlphaFoldDB" id="A0A2N5CTD9"/>
<dbReference type="EMBL" id="PJRQ01000024">
    <property type="protein sequence ID" value="PLR14928.1"/>
    <property type="molecule type" value="Genomic_DNA"/>
</dbReference>
<reference evidence="1 4" key="2">
    <citation type="submission" date="2018-01" db="EMBL/GenBank/DDBJ databases">
        <title>Complete genome sequence of Caulobacter flavus RHGG3.</title>
        <authorList>
            <person name="Yang E."/>
        </authorList>
    </citation>
    <scope>NUCLEOTIDE SEQUENCE [LARGE SCALE GENOMIC DNA]</scope>
    <source>
        <strain evidence="1 4">RHGG3</strain>
    </source>
</reference>
<dbReference type="OrthoDB" id="7190399at2"/>
<name>A0A2N5CTD9_9CAUL</name>
<dbReference type="EMBL" id="CP026100">
    <property type="protein sequence ID" value="AYV49281.1"/>
    <property type="molecule type" value="Genomic_DNA"/>
</dbReference>
<organism evidence="2 3">
    <name type="scientific">Caulobacter flavus</name>
    <dbReference type="NCBI Taxonomy" id="1679497"/>
    <lineage>
        <taxon>Bacteria</taxon>
        <taxon>Pseudomonadati</taxon>
        <taxon>Pseudomonadota</taxon>
        <taxon>Alphaproteobacteria</taxon>
        <taxon>Caulobacterales</taxon>
        <taxon>Caulobacteraceae</taxon>
        <taxon>Caulobacter</taxon>
    </lineage>
</organism>
<evidence type="ECO:0000313" key="3">
    <source>
        <dbReference type="Proteomes" id="UP000234483"/>
    </source>
</evidence>
<evidence type="ECO:0000313" key="4">
    <source>
        <dbReference type="Proteomes" id="UP000281192"/>
    </source>
</evidence>
<keyword evidence="4" id="KW-1185">Reference proteome</keyword>
<evidence type="ECO:0008006" key="5">
    <source>
        <dbReference type="Google" id="ProtNLM"/>
    </source>
</evidence>
<sequence>MPDVIQIPAEHFERLKSRLPAITREHLNNVYGISETTWTKLRRGEPIKRVTWERLLSRYERLQKAAAS</sequence>
<evidence type="ECO:0000313" key="2">
    <source>
        <dbReference type="EMBL" id="PLR14928.1"/>
    </source>
</evidence>
<dbReference type="KEGG" id="cfh:C1707_25235"/>
<proteinExistence type="predicted"/>
<reference evidence="2 3" key="1">
    <citation type="submission" date="2017-12" db="EMBL/GenBank/DDBJ databases">
        <title>The genome sequence of Caulobacter flavus CGMCC1 15093.</title>
        <authorList>
            <person name="Gao J."/>
            <person name="Mao X."/>
            <person name="Sun J."/>
        </authorList>
    </citation>
    <scope>NUCLEOTIDE SEQUENCE [LARGE SCALE GENOMIC DNA]</scope>
    <source>
        <strain evidence="2 3">CGMCC1 15093</strain>
    </source>
</reference>
<dbReference type="Proteomes" id="UP000234483">
    <property type="component" value="Unassembled WGS sequence"/>
</dbReference>